<dbReference type="EMBL" id="LLZZ01000177">
    <property type="protein sequence ID" value="KTA95961.1"/>
    <property type="molecule type" value="Genomic_DNA"/>
</dbReference>
<dbReference type="GO" id="GO:0000290">
    <property type="term" value="P:deadenylation-dependent decapping of nuclear-transcribed mRNA"/>
    <property type="evidence" value="ECO:0007669"/>
    <property type="project" value="EnsemblFungi"/>
</dbReference>
<dbReference type="InterPro" id="IPR047575">
    <property type="entry name" value="Sm"/>
</dbReference>
<dbReference type="GO" id="GO:0003723">
    <property type="term" value="F:RNA binding"/>
    <property type="evidence" value="ECO:0007669"/>
    <property type="project" value="UniProtKB-KW"/>
</dbReference>
<evidence type="ECO:0000256" key="3">
    <source>
        <dbReference type="ARBA" id="ARBA00007927"/>
    </source>
</evidence>
<sequence length="141" mass="16211">MSRPPQQLTDQPGHILRWDELERTATIFTSISILYSTWSKVPRGETNKMCRGKQSREYIYRAMAEESVSTQFLSNIIGKPVHVKLYSGMLYSGVLESIDGFMNVALSETREHYEHPNNNLLKKYASDVFLRGTQVMYISEA</sequence>
<evidence type="ECO:0000256" key="1">
    <source>
        <dbReference type="ARBA" id="ARBA00004123"/>
    </source>
</evidence>
<keyword evidence="7" id="KW-0819">tRNA processing</keyword>
<dbReference type="InterPro" id="IPR001163">
    <property type="entry name" value="Sm_dom_euk/arc"/>
</dbReference>
<dbReference type="Gene3D" id="2.30.30.100">
    <property type="match status" value="1"/>
</dbReference>
<evidence type="ECO:0000259" key="13">
    <source>
        <dbReference type="PROSITE" id="PS52002"/>
    </source>
</evidence>
<comment type="similarity">
    <text evidence="3">Belongs to the snRNP Sm proteins family. SmF/LSm6 subfamily.</text>
</comment>
<evidence type="ECO:0000256" key="9">
    <source>
        <dbReference type="ARBA" id="ARBA00022884"/>
    </source>
</evidence>
<evidence type="ECO:0000256" key="12">
    <source>
        <dbReference type="ARBA" id="ARBA00023274"/>
    </source>
</evidence>
<reference evidence="14 16" key="1">
    <citation type="submission" date="2015-10" db="EMBL/GenBank/DDBJ databases">
        <title>Draft genomes sequences of Candida glabrata isolates 1A, 1B, 2A, 2B, 3A and 3B.</title>
        <authorList>
            <person name="Haavelsrud O.E."/>
            <person name="Gaustad P."/>
        </authorList>
    </citation>
    <scope>NUCLEOTIDE SEQUENCE [LARGE SCALE GENOMIC DNA]</scope>
    <source>
        <strain evidence="14">910700640</strain>
    </source>
</reference>
<dbReference type="GO" id="GO:0005730">
    <property type="term" value="C:nucleolus"/>
    <property type="evidence" value="ECO:0007669"/>
    <property type="project" value="EnsemblFungi"/>
</dbReference>
<dbReference type="Proteomes" id="UP000054886">
    <property type="component" value="Unassembled WGS sequence"/>
</dbReference>
<dbReference type="FunFam" id="2.30.30.100:FF:000037">
    <property type="entry name" value="U6 snRNA-associated Sm-like protein LSm6"/>
    <property type="match status" value="1"/>
</dbReference>
<dbReference type="VEuPathDB" id="FungiDB:GVI51_A02871"/>
<comment type="caution">
    <text evidence="14">The sequence shown here is derived from an EMBL/GenBank/DDBJ whole genome shotgun (WGS) entry which is preliminary data.</text>
</comment>
<dbReference type="Pfam" id="PF01423">
    <property type="entry name" value="LSM"/>
    <property type="match status" value="1"/>
</dbReference>
<feature type="domain" description="Sm" evidence="13">
    <location>
        <begin position="68"/>
        <end position="141"/>
    </location>
</feature>
<keyword evidence="5" id="KW-0698">rRNA processing</keyword>
<keyword evidence="4" id="KW-0963">Cytoplasm</keyword>
<accession>A0A0W0CHS1</accession>
<evidence type="ECO:0000313" key="16">
    <source>
        <dbReference type="Proteomes" id="UP000054886"/>
    </source>
</evidence>
<dbReference type="VEuPathDB" id="FungiDB:GWK60_A02915"/>
<dbReference type="GO" id="GO:0046540">
    <property type="term" value="C:U4/U6 x U5 tri-snRNP complex"/>
    <property type="evidence" value="ECO:0007669"/>
    <property type="project" value="EnsemblFungi"/>
</dbReference>
<proteinExistence type="inferred from homology"/>
<dbReference type="PROSITE" id="PS52002">
    <property type="entry name" value="SM"/>
    <property type="match status" value="1"/>
</dbReference>
<evidence type="ECO:0000256" key="10">
    <source>
        <dbReference type="ARBA" id="ARBA00023187"/>
    </source>
</evidence>
<comment type="subcellular location">
    <subcellularLocation>
        <location evidence="2">Cytoplasm</location>
    </subcellularLocation>
    <subcellularLocation>
        <location evidence="1">Nucleus</location>
    </subcellularLocation>
</comment>
<evidence type="ECO:0000256" key="7">
    <source>
        <dbReference type="ARBA" id="ARBA00022694"/>
    </source>
</evidence>
<keyword evidence="10" id="KW-0508">mRNA splicing</keyword>
<dbReference type="VEuPathDB" id="FungiDB:B1J91_A03051g"/>
<keyword evidence="8" id="KW-0747">Spliceosome</keyword>
<dbReference type="GO" id="GO:1990726">
    <property type="term" value="C:Lsm1-7-Pat1 complex"/>
    <property type="evidence" value="ECO:0007669"/>
    <property type="project" value="EnsemblFungi"/>
</dbReference>
<dbReference type="GO" id="GO:0030490">
    <property type="term" value="P:maturation of SSU-rRNA"/>
    <property type="evidence" value="ECO:0007669"/>
    <property type="project" value="EnsemblFungi"/>
</dbReference>
<evidence type="ECO:0000256" key="2">
    <source>
        <dbReference type="ARBA" id="ARBA00004496"/>
    </source>
</evidence>
<dbReference type="InterPro" id="IPR016487">
    <property type="entry name" value="Lsm6/sSmF"/>
</dbReference>
<keyword evidence="9" id="KW-0694">RNA-binding</keyword>
<evidence type="ECO:0000256" key="6">
    <source>
        <dbReference type="ARBA" id="ARBA00022664"/>
    </source>
</evidence>
<dbReference type="InterPro" id="IPR010920">
    <property type="entry name" value="LSM_dom_sf"/>
</dbReference>
<evidence type="ECO:0000313" key="14">
    <source>
        <dbReference type="EMBL" id="KTA95961.1"/>
    </source>
</evidence>
<keyword evidence="6" id="KW-0507">mRNA processing</keyword>
<dbReference type="VEuPathDB" id="FungiDB:CAGL0A03051g"/>
<evidence type="ECO:0000256" key="11">
    <source>
        <dbReference type="ARBA" id="ARBA00023242"/>
    </source>
</evidence>
<dbReference type="EMBL" id="LLZZ01000006">
    <property type="protein sequence ID" value="KTB13744.1"/>
    <property type="molecule type" value="Genomic_DNA"/>
</dbReference>
<dbReference type="GO" id="GO:0000398">
    <property type="term" value="P:mRNA splicing, via spliceosome"/>
    <property type="evidence" value="ECO:0007669"/>
    <property type="project" value="EnsemblFungi"/>
</dbReference>
<dbReference type="SMART" id="SM00651">
    <property type="entry name" value="Sm"/>
    <property type="match status" value="1"/>
</dbReference>
<dbReference type="GO" id="GO:0008033">
    <property type="term" value="P:tRNA processing"/>
    <property type="evidence" value="ECO:0007669"/>
    <property type="project" value="UniProtKB-KW"/>
</dbReference>
<evidence type="ECO:0000256" key="8">
    <source>
        <dbReference type="ARBA" id="ARBA00022728"/>
    </source>
</evidence>
<protein>
    <submittedName>
        <fullName evidence="14">U6 snRNA-associated Sm-like protein LSm6</fullName>
    </submittedName>
</protein>
<dbReference type="GO" id="GO:0005732">
    <property type="term" value="C:sno(s)RNA-containing ribonucleoprotein complex"/>
    <property type="evidence" value="ECO:0007669"/>
    <property type="project" value="EnsemblFungi"/>
</dbReference>
<evidence type="ECO:0000256" key="5">
    <source>
        <dbReference type="ARBA" id="ARBA00022552"/>
    </source>
</evidence>
<evidence type="ECO:0000313" key="15">
    <source>
        <dbReference type="EMBL" id="KTB13744.1"/>
    </source>
</evidence>
<name>A0A0W0CHS1_CANGB</name>
<keyword evidence="11" id="KW-0539">Nucleus</keyword>
<keyword evidence="12" id="KW-0687">Ribonucleoprotein</keyword>
<evidence type="ECO:0000256" key="4">
    <source>
        <dbReference type="ARBA" id="ARBA00022490"/>
    </source>
</evidence>
<dbReference type="GO" id="GO:0005688">
    <property type="term" value="C:U6 snRNP"/>
    <property type="evidence" value="ECO:0007669"/>
    <property type="project" value="EnsemblFungi"/>
</dbReference>
<dbReference type="GO" id="GO:0005681">
    <property type="term" value="C:spliceosomal complex"/>
    <property type="evidence" value="ECO:0007669"/>
    <property type="project" value="UniProtKB-KW"/>
</dbReference>
<dbReference type="PANTHER" id="PTHR11021:SF1">
    <property type="entry name" value="U6 SNRNA-ASSOCIATED SM-LIKE PROTEIN LSM6"/>
    <property type="match status" value="1"/>
</dbReference>
<dbReference type="GO" id="GO:0000932">
    <property type="term" value="C:P-body"/>
    <property type="evidence" value="ECO:0007669"/>
    <property type="project" value="EnsemblFungi"/>
</dbReference>
<dbReference type="AlphaFoldDB" id="A0A0W0CHS1"/>
<gene>
    <name evidence="14" type="ORF">AO440_005497</name>
    <name evidence="15" type="ORF">AO440_005711</name>
</gene>
<organism evidence="14 16">
    <name type="scientific">Candida glabrata</name>
    <name type="common">Yeast</name>
    <name type="synonym">Torulopsis glabrata</name>
    <dbReference type="NCBI Taxonomy" id="5478"/>
    <lineage>
        <taxon>Eukaryota</taxon>
        <taxon>Fungi</taxon>
        <taxon>Dikarya</taxon>
        <taxon>Ascomycota</taxon>
        <taxon>Saccharomycotina</taxon>
        <taxon>Saccharomycetes</taxon>
        <taxon>Saccharomycetales</taxon>
        <taxon>Saccharomycetaceae</taxon>
        <taxon>Nakaseomyces</taxon>
    </lineage>
</organism>
<dbReference type="PANTHER" id="PTHR11021">
    <property type="entry name" value="SMALL NUCLEAR RIBONUCLEOPROTEIN F SNRNP-F"/>
    <property type="match status" value="1"/>
</dbReference>
<dbReference type="SUPFAM" id="SSF50182">
    <property type="entry name" value="Sm-like ribonucleoproteins"/>
    <property type="match status" value="1"/>
</dbReference>